<comment type="function">
    <text evidence="2">Required for morphogenesis under gluconeogenic growth conditions.</text>
</comment>
<evidence type="ECO:0000313" key="3">
    <source>
        <dbReference type="EMBL" id="PIP61886.1"/>
    </source>
</evidence>
<dbReference type="PANTHER" id="PTHR30135:SF3">
    <property type="entry name" value="GLUCONEOGENESIS FACTOR-RELATED"/>
    <property type="match status" value="1"/>
</dbReference>
<dbReference type="Gene3D" id="3.40.50.10680">
    <property type="entry name" value="CofD-like domains"/>
    <property type="match status" value="1"/>
</dbReference>
<keyword evidence="1 2" id="KW-0963">Cytoplasm</keyword>
<dbReference type="HAMAP" id="MF_00973">
    <property type="entry name" value="Gluconeogen_factor"/>
    <property type="match status" value="1"/>
</dbReference>
<dbReference type="CDD" id="cd07187">
    <property type="entry name" value="YvcK_like"/>
    <property type="match status" value="1"/>
</dbReference>
<evidence type="ECO:0000256" key="2">
    <source>
        <dbReference type="HAMAP-Rule" id="MF_00973"/>
    </source>
</evidence>
<comment type="caution">
    <text evidence="3">The sequence shown here is derived from an EMBL/GenBank/DDBJ whole genome shotgun (WGS) entry which is preliminary data.</text>
</comment>
<dbReference type="Proteomes" id="UP000231246">
    <property type="component" value="Unassembled WGS sequence"/>
</dbReference>
<comment type="similarity">
    <text evidence="2">Belongs to the gluconeogenesis factor family.</text>
</comment>
<dbReference type="SUPFAM" id="SSF142338">
    <property type="entry name" value="CofD-like"/>
    <property type="match status" value="1"/>
</dbReference>
<accession>A0A2H0BW25</accession>
<dbReference type="GO" id="GO:0005737">
    <property type="term" value="C:cytoplasm"/>
    <property type="evidence" value="ECO:0007669"/>
    <property type="project" value="UniProtKB-SubCell"/>
</dbReference>
<dbReference type="GO" id="GO:0008360">
    <property type="term" value="P:regulation of cell shape"/>
    <property type="evidence" value="ECO:0007669"/>
    <property type="project" value="UniProtKB-UniRule"/>
</dbReference>
<dbReference type="GO" id="GO:0043743">
    <property type="term" value="F:LPPG:FO 2-phospho-L-lactate transferase activity"/>
    <property type="evidence" value="ECO:0007669"/>
    <property type="project" value="InterPro"/>
</dbReference>
<sequence length="324" mass="35560">MAKKIVVIGGGTGTYVALTGLREYDVSLTAVVTMMDSGGSTGRLRDQLGVLPPGDIRQALVALSESDEVWRKLFTYRFDNGDLSGHNFGNLFISALEKMTGDFSEALKLASELLQIKGQVLPVTYSKSDLCVELEDGQVIEGETYIDELESNKKRSKIKRAYLKPTAPINEAVVAAIQEADLVLIGPGDLYTSLLVNLLVDGVVDALSSTKAKVVYALNLMTKYGQTTSYTGQDHVSDLEQYLGKGVLDYVLVNNARPDDDTLKIYEKEQEILNVDNLKENGYRIVHADMLADEKIQKPAADKLKRSLIRHDPDKLAKVIMSLG</sequence>
<dbReference type="InterPro" id="IPR002882">
    <property type="entry name" value="CofD"/>
</dbReference>
<organism evidence="3 4">
    <name type="scientific">Candidatus Roizmanbacteria bacterium CG22_combo_CG10-13_8_21_14_all_38_20</name>
    <dbReference type="NCBI Taxonomy" id="1974862"/>
    <lineage>
        <taxon>Bacteria</taxon>
        <taxon>Candidatus Roizmaniibacteriota</taxon>
    </lineage>
</organism>
<reference evidence="3 4" key="1">
    <citation type="submission" date="2017-09" db="EMBL/GenBank/DDBJ databases">
        <title>Depth-based differentiation of microbial function through sediment-hosted aquifers and enrichment of novel symbionts in the deep terrestrial subsurface.</title>
        <authorList>
            <person name="Probst A.J."/>
            <person name="Ladd B."/>
            <person name="Jarett J.K."/>
            <person name="Geller-Mcgrath D.E."/>
            <person name="Sieber C.M."/>
            <person name="Emerson J.B."/>
            <person name="Anantharaman K."/>
            <person name="Thomas B.C."/>
            <person name="Malmstrom R."/>
            <person name="Stieglmeier M."/>
            <person name="Klingl A."/>
            <person name="Woyke T."/>
            <person name="Ryan C.M."/>
            <person name="Banfield J.F."/>
        </authorList>
    </citation>
    <scope>NUCLEOTIDE SEQUENCE [LARGE SCALE GENOMIC DNA]</scope>
    <source>
        <strain evidence="3">CG22_combo_CG10-13_8_21_14_all_38_20</strain>
    </source>
</reference>
<dbReference type="AlphaFoldDB" id="A0A2H0BW25"/>
<comment type="subcellular location">
    <subcellularLocation>
        <location evidence="2">Cytoplasm</location>
    </subcellularLocation>
</comment>
<protein>
    <recommendedName>
        <fullName evidence="2">Putative gluconeogenesis factor</fullName>
    </recommendedName>
</protein>
<evidence type="ECO:0000256" key="1">
    <source>
        <dbReference type="ARBA" id="ARBA00022490"/>
    </source>
</evidence>
<evidence type="ECO:0000313" key="4">
    <source>
        <dbReference type="Proteomes" id="UP000231246"/>
    </source>
</evidence>
<proteinExistence type="inferred from homology"/>
<dbReference type="EMBL" id="PCTA01000010">
    <property type="protein sequence ID" value="PIP61886.1"/>
    <property type="molecule type" value="Genomic_DNA"/>
</dbReference>
<dbReference type="InterPro" id="IPR010119">
    <property type="entry name" value="Gluconeogen_factor"/>
</dbReference>
<dbReference type="PANTHER" id="PTHR30135">
    <property type="entry name" value="UNCHARACTERIZED PROTEIN YVCK-RELATED"/>
    <property type="match status" value="1"/>
</dbReference>
<dbReference type="InterPro" id="IPR038136">
    <property type="entry name" value="CofD-like_dom_sf"/>
</dbReference>
<gene>
    <name evidence="3" type="ORF">COW99_01530</name>
</gene>
<dbReference type="Pfam" id="PF01933">
    <property type="entry name" value="CofD"/>
    <property type="match status" value="1"/>
</dbReference>
<name>A0A2H0BW25_9BACT</name>
<dbReference type="NCBIfam" id="TIGR01826">
    <property type="entry name" value="CofD_related"/>
    <property type="match status" value="1"/>
</dbReference>